<sequence length="140" mass="15474">MYTSMSSVNNDSFASSFPIWMAFIFFPCQIAVARTSNTMFNRSGESTHPCLVPDLTGKALSFCPLRMMLTVGLSYKAFIMLRNAPSIPTLLSVFIINGFCTLSNAFLASIAMIMRFLSFVLCDVLCLLIFEYCTILASLG</sequence>
<evidence type="ECO:0000256" key="1">
    <source>
        <dbReference type="SAM" id="Phobius"/>
    </source>
</evidence>
<keyword evidence="1" id="KW-0472">Membrane</keyword>
<feature type="transmembrane region" description="Helical" evidence="1">
    <location>
        <begin position="116"/>
        <end position="139"/>
    </location>
</feature>
<organism evidence="2 3">
    <name type="scientific">Phyllostomus discolor</name>
    <name type="common">pale spear-nosed bat</name>
    <dbReference type="NCBI Taxonomy" id="89673"/>
    <lineage>
        <taxon>Eukaryota</taxon>
        <taxon>Metazoa</taxon>
        <taxon>Chordata</taxon>
        <taxon>Craniata</taxon>
        <taxon>Vertebrata</taxon>
        <taxon>Euteleostomi</taxon>
        <taxon>Mammalia</taxon>
        <taxon>Eutheria</taxon>
        <taxon>Laurasiatheria</taxon>
        <taxon>Chiroptera</taxon>
        <taxon>Yangochiroptera</taxon>
        <taxon>Phyllostomidae</taxon>
        <taxon>Phyllostominae</taxon>
        <taxon>Phyllostomus</taxon>
    </lineage>
</organism>
<reference evidence="2 3" key="1">
    <citation type="journal article" date="2020" name="Nature">
        <title>Six reference-quality genomes reveal evolution of bat adaptations.</title>
        <authorList>
            <person name="Jebb D."/>
            <person name="Huang Z."/>
            <person name="Pippel M."/>
            <person name="Hughes G.M."/>
            <person name="Lavrichenko K."/>
            <person name="Devanna P."/>
            <person name="Winkler S."/>
            <person name="Jermiin L.S."/>
            <person name="Skirmuntt E.C."/>
            <person name="Katzourakis A."/>
            <person name="Burkitt-Gray L."/>
            <person name="Ray D.A."/>
            <person name="Sullivan K.A.M."/>
            <person name="Roscito J.G."/>
            <person name="Kirilenko B.M."/>
            <person name="Davalos L.M."/>
            <person name="Corthals A.P."/>
            <person name="Power M.L."/>
            <person name="Jones G."/>
            <person name="Ransome R.D."/>
            <person name="Dechmann D.K.N."/>
            <person name="Locatelli A.G."/>
            <person name="Puechmaille S.J."/>
            <person name="Fedrigo O."/>
            <person name="Jarvis E.D."/>
            <person name="Hiller M."/>
            <person name="Vernes S.C."/>
            <person name="Myers E.W."/>
            <person name="Teeling E.C."/>
        </authorList>
    </citation>
    <scope>NUCLEOTIDE SEQUENCE [LARGE SCALE GENOMIC DNA]</scope>
    <source>
        <strain evidence="2">Bat1K_MPI-CBG_1</strain>
    </source>
</reference>
<keyword evidence="1" id="KW-1133">Transmembrane helix</keyword>
<dbReference type="EMBL" id="JABVXQ010000003">
    <property type="protein sequence ID" value="KAF6119648.1"/>
    <property type="molecule type" value="Genomic_DNA"/>
</dbReference>
<evidence type="ECO:0000313" key="3">
    <source>
        <dbReference type="Proteomes" id="UP000664940"/>
    </source>
</evidence>
<evidence type="ECO:0000313" key="2">
    <source>
        <dbReference type="EMBL" id="KAF6119648.1"/>
    </source>
</evidence>
<name>A0A834AXU8_9CHIR</name>
<feature type="transmembrane region" description="Helical" evidence="1">
    <location>
        <begin position="12"/>
        <end position="33"/>
    </location>
</feature>
<protein>
    <submittedName>
        <fullName evidence="2">Uncharacterized protein</fullName>
    </submittedName>
</protein>
<dbReference type="Proteomes" id="UP000664940">
    <property type="component" value="Unassembled WGS sequence"/>
</dbReference>
<proteinExistence type="predicted"/>
<feature type="transmembrane region" description="Helical" evidence="1">
    <location>
        <begin position="90"/>
        <end position="110"/>
    </location>
</feature>
<comment type="caution">
    <text evidence="2">The sequence shown here is derived from an EMBL/GenBank/DDBJ whole genome shotgun (WGS) entry which is preliminary data.</text>
</comment>
<dbReference type="AlphaFoldDB" id="A0A834AXU8"/>
<accession>A0A834AXU8</accession>
<gene>
    <name evidence="2" type="ORF">HJG60_010105</name>
</gene>
<keyword evidence="1" id="KW-0812">Transmembrane</keyword>